<keyword evidence="1" id="KW-0472">Membrane</keyword>
<reference evidence="2 3" key="1">
    <citation type="journal article" date="2013" name="BMC Genomics">
        <title>Reconstruction of the lipid metabolism for the microalga Monoraphidium neglectum from its genome sequence reveals characteristics suitable for biofuel production.</title>
        <authorList>
            <person name="Bogen C."/>
            <person name="Al-Dilaimi A."/>
            <person name="Albersmeier A."/>
            <person name="Wichmann J."/>
            <person name="Grundmann M."/>
            <person name="Rupp O."/>
            <person name="Lauersen K.J."/>
            <person name="Blifernez-Klassen O."/>
            <person name="Kalinowski J."/>
            <person name="Goesmann A."/>
            <person name="Mussgnug J.H."/>
            <person name="Kruse O."/>
        </authorList>
    </citation>
    <scope>NUCLEOTIDE SEQUENCE [LARGE SCALE GENOMIC DNA]</scope>
    <source>
        <strain evidence="2 3">SAG 48.87</strain>
    </source>
</reference>
<evidence type="ECO:0008006" key="4">
    <source>
        <dbReference type="Google" id="ProtNLM"/>
    </source>
</evidence>
<protein>
    <recommendedName>
        <fullName evidence="4">DUF1772 domain-containing protein</fullName>
    </recommendedName>
</protein>
<feature type="transmembrane region" description="Helical" evidence="1">
    <location>
        <begin position="56"/>
        <end position="74"/>
    </location>
</feature>
<dbReference type="InterPro" id="IPR013901">
    <property type="entry name" value="Anthrone_oxy"/>
</dbReference>
<organism evidence="2 3">
    <name type="scientific">Monoraphidium neglectum</name>
    <dbReference type="NCBI Taxonomy" id="145388"/>
    <lineage>
        <taxon>Eukaryota</taxon>
        <taxon>Viridiplantae</taxon>
        <taxon>Chlorophyta</taxon>
        <taxon>core chlorophytes</taxon>
        <taxon>Chlorophyceae</taxon>
        <taxon>CS clade</taxon>
        <taxon>Sphaeropleales</taxon>
        <taxon>Selenastraceae</taxon>
        <taxon>Monoraphidium</taxon>
    </lineage>
</organism>
<evidence type="ECO:0000256" key="1">
    <source>
        <dbReference type="SAM" id="Phobius"/>
    </source>
</evidence>
<dbReference type="KEGG" id="mng:MNEG_5594"/>
<feature type="transmembrane region" description="Helical" evidence="1">
    <location>
        <begin position="7"/>
        <end position="29"/>
    </location>
</feature>
<name>A0A0D2MPB6_9CHLO</name>
<proteinExistence type="predicted"/>
<feature type="transmembrane region" description="Helical" evidence="1">
    <location>
        <begin position="83"/>
        <end position="101"/>
    </location>
</feature>
<evidence type="ECO:0000313" key="2">
    <source>
        <dbReference type="EMBL" id="KIZ02367.1"/>
    </source>
</evidence>
<keyword evidence="3" id="KW-1185">Reference proteome</keyword>
<accession>A0A0D2MPB6</accession>
<evidence type="ECO:0000313" key="3">
    <source>
        <dbReference type="Proteomes" id="UP000054498"/>
    </source>
</evidence>
<dbReference type="GeneID" id="25738471"/>
<dbReference type="EMBL" id="KK101065">
    <property type="protein sequence ID" value="KIZ02367.1"/>
    <property type="molecule type" value="Genomic_DNA"/>
</dbReference>
<keyword evidence="1" id="KW-1133">Transmembrane helix</keyword>
<dbReference type="PANTHER" id="PTHR36535:SF1">
    <property type="entry name" value="DUF1772 DOMAIN-CONTAINING PROTEIN"/>
    <property type="match status" value="1"/>
</dbReference>
<dbReference type="Proteomes" id="UP000054498">
    <property type="component" value="Unassembled WGS sequence"/>
</dbReference>
<feature type="transmembrane region" description="Helical" evidence="1">
    <location>
        <begin position="132"/>
        <end position="152"/>
    </location>
</feature>
<dbReference type="OrthoDB" id="543293at2759"/>
<dbReference type="AlphaFoldDB" id="A0A0D2MPB6"/>
<gene>
    <name evidence="2" type="ORF">MNEG_5594</name>
</gene>
<dbReference type="Pfam" id="PF08592">
    <property type="entry name" value="Anthrone_oxy"/>
    <property type="match status" value="1"/>
</dbReference>
<sequence length="157" mass="16059">MSSTQSTAGTIATFATGIFAGGALFISAVDQPALMAKDPTGVHAAEGFAEMYKRAAPIQGSLAILGGTAALVAASQGGHCSKLLWGGSGALLLAVWPWTVFGMMPTNKKLIAGDAPATVRGELVKKWGKLHLVRTAASVTSFAVMALALARLKPVHK</sequence>
<dbReference type="RefSeq" id="XP_013901386.1">
    <property type="nucleotide sequence ID" value="XM_014045932.1"/>
</dbReference>
<dbReference type="PANTHER" id="PTHR36535">
    <property type="entry name" value="YALI0E30327P"/>
    <property type="match status" value="1"/>
</dbReference>
<keyword evidence="1" id="KW-0812">Transmembrane</keyword>